<evidence type="ECO:0000256" key="4">
    <source>
        <dbReference type="ARBA" id="ARBA00023136"/>
    </source>
</evidence>
<feature type="transmembrane region" description="Helical" evidence="5">
    <location>
        <begin position="176"/>
        <end position="194"/>
    </location>
</feature>
<feature type="transmembrane region" description="Helical" evidence="5">
    <location>
        <begin position="101"/>
        <end position="124"/>
    </location>
</feature>
<keyword evidence="4 5" id="KW-0472">Membrane</keyword>
<evidence type="ECO:0000256" key="2">
    <source>
        <dbReference type="ARBA" id="ARBA00022692"/>
    </source>
</evidence>
<dbReference type="Pfam" id="PF07690">
    <property type="entry name" value="MFS_1"/>
    <property type="match status" value="1"/>
</dbReference>
<feature type="transmembrane region" description="Helical" evidence="5">
    <location>
        <begin position="416"/>
        <end position="436"/>
    </location>
</feature>
<keyword evidence="7" id="KW-1185">Reference proteome</keyword>
<keyword evidence="2 5" id="KW-0812">Transmembrane</keyword>
<dbReference type="GO" id="GO:0016020">
    <property type="term" value="C:membrane"/>
    <property type="evidence" value="ECO:0007669"/>
    <property type="project" value="UniProtKB-SubCell"/>
</dbReference>
<feature type="transmembrane region" description="Helical" evidence="5">
    <location>
        <begin position="352"/>
        <end position="378"/>
    </location>
</feature>
<comment type="subcellular location">
    <subcellularLocation>
        <location evidence="1">Membrane</location>
        <topology evidence="1">Multi-pass membrane protein</topology>
    </subcellularLocation>
</comment>
<evidence type="ECO:0000313" key="7">
    <source>
        <dbReference type="Proteomes" id="UP000053732"/>
    </source>
</evidence>
<dbReference type="InterPro" id="IPR036259">
    <property type="entry name" value="MFS_trans_sf"/>
</dbReference>
<feature type="transmembrane region" description="Helical" evidence="5">
    <location>
        <begin position="314"/>
        <end position="332"/>
    </location>
</feature>
<feature type="transmembrane region" description="Helical" evidence="5">
    <location>
        <begin position="227"/>
        <end position="249"/>
    </location>
</feature>
<dbReference type="SUPFAM" id="SSF103473">
    <property type="entry name" value="MFS general substrate transporter"/>
    <property type="match status" value="1"/>
</dbReference>
<accession>A0A0G4PIL7</accession>
<dbReference type="Gene3D" id="1.20.1250.20">
    <property type="entry name" value="MFS general substrate transporter like domains"/>
    <property type="match status" value="1"/>
</dbReference>
<protein>
    <submittedName>
        <fullName evidence="6">Major facilitator superfamily, general substrate transporter</fullName>
    </submittedName>
</protein>
<dbReference type="EMBL" id="HG793150">
    <property type="protein sequence ID" value="CRL26189.1"/>
    <property type="molecule type" value="Genomic_DNA"/>
</dbReference>
<proteinExistence type="predicted"/>
<evidence type="ECO:0000313" key="6">
    <source>
        <dbReference type="EMBL" id="CRL26189.1"/>
    </source>
</evidence>
<dbReference type="AlphaFoldDB" id="A0A0G4PIL7"/>
<feature type="transmembrane region" description="Helical" evidence="5">
    <location>
        <begin position="45"/>
        <end position="66"/>
    </location>
</feature>
<feature type="transmembrane region" description="Helical" evidence="5">
    <location>
        <begin position="12"/>
        <end position="33"/>
    </location>
</feature>
<sequence>MSSHLQRIRLHPWYSVAIVAWTAFCHPGMFGALNAAGEETASLSNVVNAVTFGALTVGGFFTGIICNKIGTRWTLVLGTLGYAPYAAALYTNAAFGNKQVLLQWFPILGGLTCGTSGVFLWTASGAINLVYPPVQERGRAVATKFTLQNFASSLGGMISLGLNIRQSQAGRVSDSTYFVFISIMALGLPAAVTIPQPHQVVRRDGSRVSAHRFQSWKMELAGLRRTLGLKSFHILLPFLIYWVSLYGLFPHRFNRANGHQQWDLSYMWTWNAQYHSVRARALLSTLFYLIGPTFIGPLQGYLLDNAKWSRKSRARVAVVSFTILTLLTWIYGLVVQYQYDKQTTIIDITDPVFIKSCLLFILYGLIENSAMVTGYWIIGSLGLDPGSVATFVGLATAIGSAGSTAAFILGACNVSLIWQLWANVITFLVSVPGLLYTGFNLVTEDAVIDAATTHVDWIDTAETNEAISTREKNNVHSVTEASLSS</sequence>
<gene>
    <name evidence="6" type="ORF">PCAMFM013_S017g000172</name>
</gene>
<dbReference type="PANTHER" id="PTHR23294:SF59">
    <property type="entry name" value="UNC93-LIKE PROTEIN C922.05C"/>
    <property type="match status" value="1"/>
</dbReference>
<name>A0A0G4PIL7_PENC3</name>
<dbReference type="InterPro" id="IPR011701">
    <property type="entry name" value="MFS"/>
</dbReference>
<evidence type="ECO:0000256" key="5">
    <source>
        <dbReference type="SAM" id="Phobius"/>
    </source>
</evidence>
<keyword evidence="3 5" id="KW-1133">Transmembrane helix</keyword>
<feature type="transmembrane region" description="Helical" evidence="5">
    <location>
        <begin position="281"/>
        <end position="302"/>
    </location>
</feature>
<evidence type="ECO:0000256" key="1">
    <source>
        <dbReference type="ARBA" id="ARBA00004141"/>
    </source>
</evidence>
<dbReference type="PANTHER" id="PTHR23294">
    <property type="entry name" value="ET TRANSLATION PRODUCT-RELATED"/>
    <property type="match status" value="1"/>
</dbReference>
<dbReference type="GO" id="GO:0022857">
    <property type="term" value="F:transmembrane transporter activity"/>
    <property type="evidence" value="ECO:0007669"/>
    <property type="project" value="InterPro"/>
</dbReference>
<feature type="transmembrane region" description="Helical" evidence="5">
    <location>
        <begin position="73"/>
        <end position="95"/>
    </location>
</feature>
<evidence type="ECO:0000256" key="3">
    <source>
        <dbReference type="ARBA" id="ARBA00022989"/>
    </source>
</evidence>
<feature type="transmembrane region" description="Helical" evidence="5">
    <location>
        <begin position="390"/>
        <end position="410"/>
    </location>
</feature>
<organism evidence="6 7">
    <name type="scientific">Penicillium camemberti (strain FM 013)</name>
    <dbReference type="NCBI Taxonomy" id="1429867"/>
    <lineage>
        <taxon>Eukaryota</taxon>
        <taxon>Fungi</taxon>
        <taxon>Dikarya</taxon>
        <taxon>Ascomycota</taxon>
        <taxon>Pezizomycotina</taxon>
        <taxon>Eurotiomycetes</taxon>
        <taxon>Eurotiomycetidae</taxon>
        <taxon>Eurotiales</taxon>
        <taxon>Aspergillaceae</taxon>
        <taxon>Penicillium</taxon>
    </lineage>
</organism>
<dbReference type="Proteomes" id="UP000053732">
    <property type="component" value="Unassembled WGS sequence"/>
</dbReference>
<reference evidence="6 7" key="1">
    <citation type="journal article" date="2014" name="Nat. Commun.">
        <title>Multiple recent horizontal transfers of a large genomic region in cheese making fungi.</title>
        <authorList>
            <person name="Cheeseman K."/>
            <person name="Ropars J."/>
            <person name="Renault P."/>
            <person name="Dupont J."/>
            <person name="Gouzy J."/>
            <person name="Branca A."/>
            <person name="Abraham A.L."/>
            <person name="Ceppi M."/>
            <person name="Conseiller E."/>
            <person name="Debuchy R."/>
            <person name="Malagnac F."/>
            <person name="Goarin A."/>
            <person name="Silar P."/>
            <person name="Lacoste S."/>
            <person name="Sallet E."/>
            <person name="Bensimon A."/>
            <person name="Giraud T."/>
            <person name="Brygoo Y."/>
        </authorList>
    </citation>
    <scope>NUCLEOTIDE SEQUENCE [LARGE SCALE GENOMIC DNA]</scope>
    <source>
        <strain evidence="7">FM 013</strain>
    </source>
</reference>
<dbReference type="InterPro" id="IPR051617">
    <property type="entry name" value="UNC-93-like_regulator"/>
</dbReference>